<dbReference type="PANTHER" id="PTHR10066:SF67">
    <property type="entry name" value="BETA-GLUCURONIDASE"/>
    <property type="match status" value="1"/>
</dbReference>
<protein>
    <recommendedName>
        <fullName evidence="3">Beta-glucuronidase</fullName>
        <ecNumber evidence="2">3.2.1.31</ecNumber>
    </recommendedName>
</protein>
<evidence type="ECO:0000313" key="9">
    <source>
        <dbReference type="Proteomes" id="UP000199701"/>
    </source>
</evidence>
<evidence type="ECO:0000256" key="2">
    <source>
        <dbReference type="ARBA" id="ARBA00012761"/>
    </source>
</evidence>
<dbReference type="SUPFAM" id="SSF51445">
    <property type="entry name" value="(Trans)glycosidases"/>
    <property type="match status" value="1"/>
</dbReference>
<evidence type="ECO:0000313" key="8">
    <source>
        <dbReference type="EMBL" id="SEW10437.1"/>
    </source>
</evidence>
<dbReference type="PROSITE" id="PS00719">
    <property type="entry name" value="GLYCOSYL_HYDROL_F2_1"/>
    <property type="match status" value="1"/>
</dbReference>
<dbReference type="GO" id="GO:0019391">
    <property type="term" value="P:glucuronoside catabolic process"/>
    <property type="evidence" value="ECO:0007669"/>
    <property type="project" value="TreeGrafter"/>
</dbReference>
<proteinExistence type="inferred from homology"/>
<dbReference type="GO" id="GO:0030246">
    <property type="term" value="F:carbohydrate binding"/>
    <property type="evidence" value="ECO:0007669"/>
    <property type="project" value="TreeGrafter"/>
</dbReference>
<dbReference type="InterPro" id="IPR017853">
    <property type="entry name" value="GH"/>
</dbReference>
<dbReference type="InterPro" id="IPR008979">
    <property type="entry name" value="Galactose-bd-like_sf"/>
</dbReference>
<dbReference type="EC" id="3.2.1.31" evidence="2"/>
<dbReference type="GO" id="GO:0005975">
    <property type="term" value="P:carbohydrate metabolic process"/>
    <property type="evidence" value="ECO:0007669"/>
    <property type="project" value="InterPro"/>
</dbReference>
<dbReference type="InterPro" id="IPR006101">
    <property type="entry name" value="Glyco_hydro_2"/>
</dbReference>
<keyword evidence="5" id="KW-0326">Glycosidase</keyword>
<keyword evidence="4" id="KW-0378">Hydrolase</keyword>
<evidence type="ECO:0000256" key="4">
    <source>
        <dbReference type="ARBA" id="ARBA00022801"/>
    </source>
</evidence>
<comment type="similarity">
    <text evidence="1">Belongs to the glycosyl hydrolase 2 family.</text>
</comment>
<dbReference type="InterPro" id="IPR006103">
    <property type="entry name" value="Glyco_hydro_2_cat"/>
</dbReference>
<organism evidence="8 9">
    <name type="scientific">[Clostridium] fimetarium</name>
    <dbReference type="NCBI Taxonomy" id="99656"/>
    <lineage>
        <taxon>Bacteria</taxon>
        <taxon>Bacillati</taxon>
        <taxon>Bacillota</taxon>
        <taxon>Clostridia</taxon>
        <taxon>Lachnospirales</taxon>
        <taxon>Lachnospiraceae</taxon>
    </lineage>
</organism>
<accession>A0A1I0P827</accession>
<dbReference type="InterPro" id="IPR023230">
    <property type="entry name" value="Glyco_hydro_2_CS"/>
</dbReference>
<dbReference type="PRINTS" id="PR00132">
    <property type="entry name" value="GLHYDRLASE2"/>
</dbReference>
<dbReference type="Gene3D" id="2.60.40.10">
    <property type="entry name" value="Immunoglobulins"/>
    <property type="match status" value="1"/>
</dbReference>
<gene>
    <name evidence="8" type="ORF">SAMN05421659_104237</name>
</gene>
<dbReference type="OrthoDB" id="9762066at2"/>
<dbReference type="InterPro" id="IPR013783">
    <property type="entry name" value="Ig-like_fold"/>
</dbReference>
<dbReference type="RefSeq" id="WP_092452111.1">
    <property type="nucleotide sequence ID" value="NZ_FOJI01000004.1"/>
</dbReference>
<dbReference type="EMBL" id="FOJI01000004">
    <property type="protein sequence ID" value="SEW10437.1"/>
    <property type="molecule type" value="Genomic_DNA"/>
</dbReference>
<dbReference type="InterPro" id="IPR006102">
    <property type="entry name" value="Ig-like_GH2"/>
</dbReference>
<dbReference type="Pfam" id="PF00703">
    <property type="entry name" value="Glyco_hydro_2"/>
    <property type="match status" value="1"/>
</dbReference>
<evidence type="ECO:0000259" key="7">
    <source>
        <dbReference type="Pfam" id="PF02836"/>
    </source>
</evidence>
<dbReference type="Pfam" id="PF02836">
    <property type="entry name" value="Glyco_hydro_2_C"/>
    <property type="match status" value="1"/>
</dbReference>
<name>A0A1I0P827_9FIRM</name>
<dbReference type="Gene3D" id="3.20.20.80">
    <property type="entry name" value="Glycosidases"/>
    <property type="match status" value="1"/>
</dbReference>
<dbReference type="Proteomes" id="UP000199701">
    <property type="component" value="Unassembled WGS sequence"/>
</dbReference>
<reference evidence="8 9" key="1">
    <citation type="submission" date="2016-10" db="EMBL/GenBank/DDBJ databases">
        <authorList>
            <person name="de Groot N.N."/>
        </authorList>
    </citation>
    <scope>NUCLEOTIDE SEQUENCE [LARGE SCALE GENOMIC DNA]</scope>
    <source>
        <strain evidence="8 9">DSM 9179</strain>
    </source>
</reference>
<sequence length="550" mass="63746">MIRTFNTHKIRTSTELDGFWKIKNPQTKKEYELLVPGGAEAIMELQNFQGVLQYYREFELEQEQNMLFTFHGVSFWATVFLDEVEIARHYNAFTAFTAFVPSIKAGNHVLRVEVDNRFSEASSLHIPNDYFSYNAINRPVQMDVVGNEWIEYVHATPLEKNNGWEVQVTGQIHSLQLQQGMMAEIEIDGIKEMTQIAVDGSFVTTIELKKATSWSPQTPNLYFVTTHLLKDGVIVDDLIERTGFRSVKVSDGKILLNDKPVFLKGFCRHEDAPIWGNALPFEMMVHDIDILKHLNCNSVRTSHYPNDQRFLDLCDEQGILVWEENHARGLSEQDMQNPSFKIQCKECNEEMVLQHYNHPSIYVWGILNECASDTPYGRECYAEQFAQIRALDQTRPLTFASCKFFTDICLDLVDIVSMNLYAGWYHDTPPQIYVKQISEWVKRVGGQNKPLIISEFGAGAIYGFHDYLGRIKWSEERQADLLEEQITAYLNDPDVQGLYIWQLTDCKVCESWAEKRPKCENNKGVVDRYRRPKMAYECVKKLFESKDKIR</sequence>
<evidence type="ECO:0000259" key="6">
    <source>
        <dbReference type="Pfam" id="PF00703"/>
    </source>
</evidence>
<dbReference type="AlphaFoldDB" id="A0A1I0P827"/>
<evidence type="ECO:0000256" key="3">
    <source>
        <dbReference type="ARBA" id="ARBA00016205"/>
    </source>
</evidence>
<keyword evidence="9" id="KW-1185">Reference proteome</keyword>
<evidence type="ECO:0000256" key="5">
    <source>
        <dbReference type="ARBA" id="ARBA00023295"/>
    </source>
</evidence>
<dbReference type="Gene3D" id="2.60.120.260">
    <property type="entry name" value="Galactose-binding domain-like"/>
    <property type="match status" value="1"/>
</dbReference>
<dbReference type="STRING" id="99656.SAMN05421659_104237"/>
<feature type="domain" description="Glycoside hydrolase family 2 immunoglobulin-like beta-sandwich" evidence="6">
    <location>
        <begin position="161"/>
        <end position="245"/>
    </location>
</feature>
<dbReference type="SUPFAM" id="SSF49785">
    <property type="entry name" value="Galactose-binding domain-like"/>
    <property type="match status" value="1"/>
</dbReference>
<dbReference type="PANTHER" id="PTHR10066">
    <property type="entry name" value="BETA-GLUCURONIDASE"/>
    <property type="match status" value="1"/>
</dbReference>
<dbReference type="InterPro" id="IPR036156">
    <property type="entry name" value="Beta-gal/glucu_dom_sf"/>
</dbReference>
<evidence type="ECO:0000256" key="1">
    <source>
        <dbReference type="ARBA" id="ARBA00007401"/>
    </source>
</evidence>
<dbReference type="GO" id="GO:0004566">
    <property type="term" value="F:beta-glucuronidase activity"/>
    <property type="evidence" value="ECO:0007669"/>
    <property type="project" value="UniProtKB-EC"/>
</dbReference>
<dbReference type="SUPFAM" id="SSF49303">
    <property type="entry name" value="beta-Galactosidase/glucuronidase domain"/>
    <property type="match status" value="1"/>
</dbReference>
<feature type="domain" description="Glycoside hydrolase family 2 catalytic" evidence="7">
    <location>
        <begin position="247"/>
        <end position="544"/>
    </location>
</feature>